<name>K7A0G3_9ALTE</name>
<organism evidence="5 6">
    <name type="scientific">Brumicola pallidula DSM 14239 = ACAM 615</name>
    <dbReference type="NCBI Taxonomy" id="1121922"/>
    <lineage>
        <taxon>Bacteria</taxon>
        <taxon>Pseudomonadati</taxon>
        <taxon>Pseudomonadota</taxon>
        <taxon>Gammaproteobacteria</taxon>
        <taxon>Alteromonadales</taxon>
        <taxon>Alteromonadaceae</taxon>
        <taxon>Brumicola</taxon>
    </lineage>
</organism>
<protein>
    <submittedName>
        <fullName evidence="5">Pyruvate dehydrogenase E2 component</fullName>
        <ecNumber evidence="5">2.3.1.12</ecNumber>
    </submittedName>
</protein>
<sequence>MSQPDKVIPLKGLRGMIANNMMSSLQQSAQLSFMTDVMIDPLLNFRKIFKDRGIAIGVEDVLLKCVSQSLAHYPIFNGTIEQGEIRLKNDHAISIATPIAGGLAAPKIDNINLLSLEEISSQRRDLISRAHNNQLKPSEMSGGTFTISNLGQTRVTYFTPIINSPQIAILGIGRIKSQVKLDKNGVCIEYNTMGLSLTCDHRAIDGQPAGDFLTHLAETIEQLTEGSFT</sequence>
<accession>K7A0G3</accession>
<evidence type="ECO:0000256" key="1">
    <source>
        <dbReference type="ARBA" id="ARBA00001938"/>
    </source>
</evidence>
<dbReference type="OrthoDB" id="9805770at2"/>
<keyword evidence="3 5" id="KW-0012">Acyltransferase</keyword>
<keyword evidence="5" id="KW-0670">Pyruvate</keyword>
<comment type="cofactor">
    <cofactor evidence="1">
        <name>(R)-lipoate</name>
        <dbReference type="ChEBI" id="CHEBI:83088"/>
    </cofactor>
</comment>
<dbReference type="EC" id="2.3.1.12" evidence="5"/>
<evidence type="ECO:0000313" key="5">
    <source>
        <dbReference type="EMBL" id="GAC29010.1"/>
    </source>
</evidence>
<dbReference type="InterPro" id="IPR001078">
    <property type="entry name" value="2-oxoacid_DH_actylTfrase"/>
</dbReference>
<dbReference type="GO" id="GO:0005737">
    <property type="term" value="C:cytoplasm"/>
    <property type="evidence" value="ECO:0007669"/>
    <property type="project" value="TreeGrafter"/>
</dbReference>
<evidence type="ECO:0000256" key="2">
    <source>
        <dbReference type="ARBA" id="ARBA00022679"/>
    </source>
</evidence>
<dbReference type="SUPFAM" id="SSF52777">
    <property type="entry name" value="CoA-dependent acyltransferases"/>
    <property type="match status" value="1"/>
</dbReference>
<gene>
    <name evidence="5" type="ORF">GPAL_2149</name>
</gene>
<reference evidence="6" key="1">
    <citation type="journal article" date="2014" name="Environ. Microbiol.">
        <title>Comparative genomics of the marine bacterial genus Glaciecola reveals the high degree of genomic diversity and genomic characteristic for cold adaptation.</title>
        <authorList>
            <person name="Qin Q.L."/>
            <person name="Xie B.B."/>
            <person name="Yu Y."/>
            <person name="Shu Y.L."/>
            <person name="Rong J.C."/>
            <person name="Zhang Y.J."/>
            <person name="Zhao D.L."/>
            <person name="Chen X.L."/>
            <person name="Zhang X.Y."/>
            <person name="Chen B."/>
            <person name="Zhou B.C."/>
            <person name="Zhang Y.Z."/>
        </authorList>
    </citation>
    <scope>NUCLEOTIDE SEQUENCE [LARGE SCALE GENOMIC DNA]</scope>
    <source>
        <strain evidence="6">ACAM 615</strain>
    </source>
</reference>
<evidence type="ECO:0000313" key="6">
    <source>
        <dbReference type="Proteomes" id="UP000006251"/>
    </source>
</evidence>
<keyword evidence="2 5" id="KW-0808">Transferase</keyword>
<dbReference type="PANTHER" id="PTHR43178">
    <property type="entry name" value="DIHYDROLIPOAMIDE ACETYLTRANSFERASE COMPONENT OF PYRUVATE DEHYDROGENASE COMPLEX"/>
    <property type="match status" value="1"/>
</dbReference>
<evidence type="ECO:0000256" key="3">
    <source>
        <dbReference type="ARBA" id="ARBA00023315"/>
    </source>
</evidence>
<dbReference type="RefSeq" id="WP_006011512.1">
    <property type="nucleotide sequence ID" value="NZ_BAEQ01000039.1"/>
</dbReference>
<dbReference type="Pfam" id="PF00198">
    <property type="entry name" value="2-oxoacid_dh"/>
    <property type="match status" value="1"/>
</dbReference>
<evidence type="ECO:0000259" key="4">
    <source>
        <dbReference type="Pfam" id="PF00198"/>
    </source>
</evidence>
<dbReference type="InterPro" id="IPR023213">
    <property type="entry name" value="CAT-like_dom_sf"/>
</dbReference>
<feature type="domain" description="2-oxoacid dehydrogenase acyltransferase catalytic" evidence="4">
    <location>
        <begin position="4"/>
        <end position="224"/>
    </location>
</feature>
<proteinExistence type="predicted"/>
<keyword evidence="6" id="KW-1185">Reference proteome</keyword>
<dbReference type="EMBL" id="BAEQ01000039">
    <property type="protein sequence ID" value="GAC29010.1"/>
    <property type="molecule type" value="Genomic_DNA"/>
</dbReference>
<dbReference type="Proteomes" id="UP000006251">
    <property type="component" value="Unassembled WGS sequence"/>
</dbReference>
<dbReference type="InterPro" id="IPR050743">
    <property type="entry name" value="2-oxoacid_DH_E2_comp"/>
</dbReference>
<dbReference type="STRING" id="1121922.GCA_000428905_01923"/>
<dbReference type="GO" id="GO:0004742">
    <property type="term" value="F:dihydrolipoyllysine-residue acetyltransferase activity"/>
    <property type="evidence" value="ECO:0007669"/>
    <property type="project" value="UniProtKB-EC"/>
</dbReference>
<dbReference type="Gene3D" id="3.30.559.10">
    <property type="entry name" value="Chloramphenicol acetyltransferase-like domain"/>
    <property type="match status" value="1"/>
</dbReference>
<dbReference type="AlphaFoldDB" id="K7A0G3"/>
<dbReference type="PANTHER" id="PTHR43178:SF5">
    <property type="entry name" value="LIPOAMIDE ACYLTRANSFERASE COMPONENT OF BRANCHED-CHAIN ALPHA-KETO ACID DEHYDROGENASE COMPLEX, MITOCHONDRIAL"/>
    <property type="match status" value="1"/>
</dbReference>
<comment type="caution">
    <text evidence="5">The sequence shown here is derived from an EMBL/GenBank/DDBJ whole genome shotgun (WGS) entry which is preliminary data.</text>
</comment>
<dbReference type="GO" id="GO:0031405">
    <property type="term" value="F:lipoic acid binding"/>
    <property type="evidence" value="ECO:0007669"/>
    <property type="project" value="TreeGrafter"/>
</dbReference>